<feature type="region of interest" description="Disordered" evidence="1">
    <location>
        <begin position="213"/>
        <end position="275"/>
    </location>
</feature>
<name>A0A395NMQ0_TRIAR</name>
<dbReference type="AlphaFoldDB" id="A0A395NMQ0"/>
<organism evidence="2 3">
    <name type="scientific">Trichoderma arundinaceum</name>
    <dbReference type="NCBI Taxonomy" id="490622"/>
    <lineage>
        <taxon>Eukaryota</taxon>
        <taxon>Fungi</taxon>
        <taxon>Dikarya</taxon>
        <taxon>Ascomycota</taxon>
        <taxon>Pezizomycotina</taxon>
        <taxon>Sordariomycetes</taxon>
        <taxon>Hypocreomycetidae</taxon>
        <taxon>Hypocreales</taxon>
        <taxon>Hypocreaceae</taxon>
        <taxon>Trichoderma</taxon>
    </lineage>
</organism>
<reference evidence="2 3" key="1">
    <citation type="journal article" date="2018" name="PLoS Pathog.">
        <title>Evolution of structural diversity of trichothecenes, a family of toxins produced by plant pathogenic and entomopathogenic fungi.</title>
        <authorList>
            <person name="Proctor R.H."/>
            <person name="McCormick S.P."/>
            <person name="Kim H.S."/>
            <person name="Cardoza R.E."/>
            <person name="Stanley A.M."/>
            <person name="Lindo L."/>
            <person name="Kelly A."/>
            <person name="Brown D.W."/>
            <person name="Lee T."/>
            <person name="Vaughan M.M."/>
            <person name="Alexander N.J."/>
            <person name="Busman M."/>
            <person name="Gutierrez S."/>
        </authorList>
    </citation>
    <scope>NUCLEOTIDE SEQUENCE [LARGE SCALE GENOMIC DNA]</scope>
    <source>
        <strain evidence="2 3">IBT 40837</strain>
    </source>
</reference>
<feature type="compositionally biased region" description="Acidic residues" evidence="1">
    <location>
        <begin position="216"/>
        <end position="226"/>
    </location>
</feature>
<gene>
    <name evidence="2" type="ORF">TARUN_5040</name>
</gene>
<keyword evidence="3" id="KW-1185">Reference proteome</keyword>
<feature type="region of interest" description="Disordered" evidence="1">
    <location>
        <begin position="27"/>
        <end position="83"/>
    </location>
</feature>
<dbReference type="OrthoDB" id="5243188at2759"/>
<dbReference type="Proteomes" id="UP000266272">
    <property type="component" value="Unassembled WGS sequence"/>
</dbReference>
<comment type="caution">
    <text evidence="2">The sequence shown here is derived from an EMBL/GenBank/DDBJ whole genome shotgun (WGS) entry which is preliminary data.</text>
</comment>
<proteinExistence type="predicted"/>
<evidence type="ECO:0000313" key="3">
    <source>
        <dbReference type="Proteomes" id="UP000266272"/>
    </source>
</evidence>
<dbReference type="EMBL" id="PXOA01000297">
    <property type="protein sequence ID" value="RFU77194.1"/>
    <property type="molecule type" value="Genomic_DNA"/>
</dbReference>
<protein>
    <submittedName>
        <fullName evidence="2">Uncharacterized protein</fullName>
    </submittedName>
</protein>
<evidence type="ECO:0000313" key="2">
    <source>
        <dbReference type="EMBL" id="RFU77194.1"/>
    </source>
</evidence>
<accession>A0A395NMQ0</accession>
<feature type="compositionally biased region" description="Polar residues" evidence="1">
    <location>
        <begin position="261"/>
        <end position="271"/>
    </location>
</feature>
<evidence type="ECO:0000256" key="1">
    <source>
        <dbReference type="SAM" id="MobiDB-lite"/>
    </source>
</evidence>
<sequence>MSLPITTVLRSPPRHHSLISAYIQSDNGWTTSNEPDPMSPKDAVLSSEGGPEGAPEKGLGNAESPLSAADQETGSAPPSNARVEQGVGAAENFFRTGNRFSPLPAREGSHLDAAELCNSNGVEDQDNDDHVSNYNAIAIEDAKEEEPPPREARAPARIPSYNLIRIEGAHFNALKKALVSGRDETVPEAGVQDRLWAGTQWPSTYMESELERTRMDDDDADDDDNDCHDYEENGNNDINHGVGDSGSDGDNNTRIPDDFATTRSSAPTGSQWEDDDLQYGREREAGADAGSPVYQRWGLATPGNRDPDGGAARLLCYIETAPGLRQLGLVIDAIFQLDDIGSIAYALAADINCLSNGERSCLLADFKEVEDQYKDRKLANLTHYPLGFNPRHDNFTFSLPPDFIDNVLQTVCSNMSCENDNGDTVTAGYFQAYSNIKKTVRLTDRISSQAKPLLLPH</sequence>